<feature type="transmembrane region" description="Helical" evidence="1">
    <location>
        <begin position="21"/>
        <end position="39"/>
    </location>
</feature>
<sequence>MRKLNPVQLEQLRASNRRLRLGFLVAIGIVVLGIALMIILDSELLGIGGATVASFVIVIALGANQGVMKALQLGPHDARAILAQDRQRRRGKPGLSPTVRANLLLAGGLVSLVVLVIAAAYIYQHAGKTVEEGAPTDPWLTTSFIAGFISLIATPTLLLQSQAARHPVRR</sequence>
<name>A0A919PSM8_9ACTN</name>
<dbReference type="AlphaFoldDB" id="A0A919PSM8"/>
<reference evidence="2" key="1">
    <citation type="submission" date="2021-01" db="EMBL/GenBank/DDBJ databases">
        <title>Whole genome shotgun sequence of Dactylosporangium siamense NBRC 106093.</title>
        <authorList>
            <person name="Komaki H."/>
            <person name="Tamura T."/>
        </authorList>
    </citation>
    <scope>NUCLEOTIDE SEQUENCE</scope>
    <source>
        <strain evidence="2">NBRC 106093</strain>
    </source>
</reference>
<organism evidence="2 3">
    <name type="scientific">Dactylosporangium siamense</name>
    <dbReference type="NCBI Taxonomy" id="685454"/>
    <lineage>
        <taxon>Bacteria</taxon>
        <taxon>Bacillati</taxon>
        <taxon>Actinomycetota</taxon>
        <taxon>Actinomycetes</taxon>
        <taxon>Micromonosporales</taxon>
        <taxon>Micromonosporaceae</taxon>
        <taxon>Dactylosporangium</taxon>
    </lineage>
</organism>
<feature type="transmembrane region" description="Helical" evidence="1">
    <location>
        <begin position="45"/>
        <end position="63"/>
    </location>
</feature>
<keyword evidence="1" id="KW-1133">Transmembrane helix</keyword>
<dbReference type="EMBL" id="BONQ01000110">
    <property type="protein sequence ID" value="GIG48992.1"/>
    <property type="molecule type" value="Genomic_DNA"/>
</dbReference>
<dbReference type="Proteomes" id="UP000660611">
    <property type="component" value="Unassembled WGS sequence"/>
</dbReference>
<evidence type="ECO:0000313" key="3">
    <source>
        <dbReference type="Proteomes" id="UP000660611"/>
    </source>
</evidence>
<keyword evidence="1" id="KW-0812">Transmembrane</keyword>
<accession>A0A919PSM8</accession>
<evidence type="ECO:0000313" key="2">
    <source>
        <dbReference type="EMBL" id="GIG48992.1"/>
    </source>
</evidence>
<comment type="caution">
    <text evidence="2">The sequence shown here is derived from an EMBL/GenBank/DDBJ whole genome shotgun (WGS) entry which is preliminary data.</text>
</comment>
<keyword evidence="3" id="KW-1185">Reference proteome</keyword>
<keyword evidence="1" id="KW-0472">Membrane</keyword>
<proteinExistence type="predicted"/>
<feature type="transmembrane region" description="Helical" evidence="1">
    <location>
        <begin position="143"/>
        <end position="160"/>
    </location>
</feature>
<dbReference type="RefSeq" id="WP_203850677.1">
    <property type="nucleotide sequence ID" value="NZ_BAAAVW010000020.1"/>
</dbReference>
<gene>
    <name evidence="2" type="ORF">Dsi01nite_070330</name>
</gene>
<protein>
    <submittedName>
        <fullName evidence="2">Uncharacterized protein</fullName>
    </submittedName>
</protein>
<evidence type="ECO:0000256" key="1">
    <source>
        <dbReference type="SAM" id="Phobius"/>
    </source>
</evidence>
<feature type="transmembrane region" description="Helical" evidence="1">
    <location>
        <begin position="99"/>
        <end position="123"/>
    </location>
</feature>